<dbReference type="EMBL" id="LGTQ01000005">
    <property type="protein sequence ID" value="KPM49342.1"/>
    <property type="molecule type" value="Genomic_DNA"/>
</dbReference>
<reference evidence="2 3" key="1">
    <citation type="submission" date="2015-07" db="EMBL/GenBank/DDBJ databases">
        <title>The draft genome sequence of Leadbetterella sp. JN14-9.</title>
        <authorList>
            <person name="Liu Y."/>
            <person name="Du J."/>
            <person name="Shao Z."/>
        </authorList>
    </citation>
    <scope>NUCLEOTIDE SEQUENCE [LARGE SCALE GENOMIC DNA]</scope>
    <source>
        <strain evidence="2 3">JN14-9</strain>
    </source>
</reference>
<dbReference type="Gene3D" id="3.90.550.10">
    <property type="entry name" value="Spore Coat Polysaccharide Biosynthesis Protein SpsA, Chain A"/>
    <property type="match status" value="1"/>
</dbReference>
<dbReference type="SUPFAM" id="SSF53448">
    <property type="entry name" value="Nucleotide-diphospho-sugar transferases"/>
    <property type="match status" value="1"/>
</dbReference>
<dbReference type="Proteomes" id="UP000050454">
    <property type="component" value="Unassembled WGS sequence"/>
</dbReference>
<organism evidence="2 3">
    <name type="scientific">Jiulongibacter sediminis</name>
    <dbReference type="NCBI Taxonomy" id="1605367"/>
    <lineage>
        <taxon>Bacteria</taxon>
        <taxon>Pseudomonadati</taxon>
        <taxon>Bacteroidota</taxon>
        <taxon>Cytophagia</taxon>
        <taxon>Cytophagales</taxon>
        <taxon>Leadbetterellaceae</taxon>
        <taxon>Jiulongibacter</taxon>
    </lineage>
</organism>
<dbReference type="Pfam" id="PF00535">
    <property type="entry name" value="Glycos_transf_2"/>
    <property type="match status" value="1"/>
</dbReference>
<dbReference type="InterPro" id="IPR001173">
    <property type="entry name" value="Glyco_trans_2-like"/>
</dbReference>
<proteinExistence type="predicted"/>
<dbReference type="InterPro" id="IPR029044">
    <property type="entry name" value="Nucleotide-diphossugar_trans"/>
</dbReference>
<evidence type="ECO:0000259" key="1">
    <source>
        <dbReference type="Pfam" id="PF00535"/>
    </source>
</evidence>
<evidence type="ECO:0000313" key="3">
    <source>
        <dbReference type="Proteomes" id="UP000050454"/>
    </source>
</evidence>
<sequence>MELPAPIVLFCFNRPDHLRQTIDGLRTNSLATASELYVICDGPRHNRPEDLPKIEQVRSIVTGINGFSRVHTFYSAENMGLAKAIITHLSRLFASHKALIVLEDDIIVHPLFLDFMNQALEKYKENMSISSVSGYSYGLNLLGLENVEFALVKRASSWGWGTWSNRWTQVDWEVRGFNEFISDRSKVLQFADAGKDQVPMLVKQQKGLIQSWAVRWTYHHYKTNTYCLIPVKSLLNNIGTDGTGTNFNIKTKKYDVEIADYQKIELPSKISPDPVVQRFIRNHFNPSFFRRIINFIKFGVWL</sequence>
<gene>
    <name evidence="2" type="ORF">AFM12_01590</name>
</gene>
<evidence type="ECO:0000313" key="2">
    <source>
        <dbReference type="EMBL" id="KPM49342.1"/>
    </source>
</evidence>
<accession>A0A0P7C780</accession>
<comment type="caution">
    <text evidence="2">The sequence shown here is derived from an EMBL/GenBank/DDBJ whole genome shotgun (WGS) entry which is preliminary data.</text>
</comment>
<protein>
    <recommendedName>
        <fullName evidence="1">Glycosyltransferase 2-like domain-containing protein</fullName>
    </recommendedName>
</protein>
<name>A0A0P7C780_9BACT</name>
<keyword evidence="3" id="KW-1185">Reference proteome</keyword>
<dbReference type="STRING" id="1605367.AFM12_01590"/>
<feature type="domain" description="Glycosyltransferase 2-like" evidence="1">
    <location>
        <begin position="7"/>
        <end position="143"/>
    </location>
</feature>
<dbReference type="OrthoDB" id="9785375at2"/>
<dbReference type="AlphaFoldDB" id="A0A0P7C780"/>